<evidence type="ECO:0000259" key="8">
    <source>
        <dbReference type="PROSITE" id="PS50102"/>
    </source>
</evidence>
<evidence type="ECO:0000256" key="3">
    <source>
        <dbReference type="ARBA" id="ARBA00022884"/>
    </source>
</evidence>
<dbReference type="OrthoDB" id="1749473at2759"/>
<dbReference type="InterPro" id="IPR003954">
    <property type="entry name" value="RRM_euk-type"/>
</dbReference>
<dbReference type="PANTHER" id="PTHR47640:SF11">
    <property type="entry name" value="RNA-BINDING PROTEIN 42"/>
    <property type="match status" value="1"/>
</dbReference>
<dbReference type="EMBL" id="CAHIKZ030005506">
    <property type="protein sequence ID" value="CAE1327727.1"/>
    <property type="molecule type" value="Genomic_DNA"/>
</dbReference>
<dbReference type="InterPro" id="IPR035979">
    <property type="entry name" value="RBD_domain_sf"/>
</dbReference>
<feature type="coiled-coil region" evidence="6">
    <location>
        <begin position="2"/>
        <end position="29"/>
    </location>
</feature>
<evidence type="ECO:0000256" key="1">
    <source>
        <dbReference type="ARBA" id="ARBA00007408"/>
    </source>
</evidence>
<dbReference type="InterPro" id="IPR012677">
    <property type="entry name" value="Nucleotide-bd_a/b_plait_sf"/>
</dbReference>
<feature type="compositionally biased region" description="Polar residues" evidence="7">
    <location>
        <begin position="277"/>
        <end position="291"/>
    </location>
</feature>
<protein>
    <recommendedName>
        <fullName evidence="2">RNA-binding protein 42</fullName>
    </recommendedName>
    <alternativeName>
        <fullName evidence="4">RNA-binding motif protein 42</fullName>
    </alternativeName>
</protein>
<dbReference type="InterPro" id="IPR000504">
    <property type="entry name" value="RRM_dom"/>
</dbReference>
<keyword evidence="3 5" id="KW-0694">RNA-binding</keyword>
<proteinExistence type="inferred from homology"/>
<keyword evidence="6" id="KW-0175">Coiled coil</keyword>
<feature type="compositionally biased region" description="Low complexity" evidence="7">
    <location>
        <begin position="257"/>
        <end position="276"/>
    </location>
</feature>
<dbReference type="GO" id="GO:0003729">
    <property type="term" value="F:mRNA binding"/>
    <property type="evidence" value="ECO:0007669"/>
    <property type="project" value="InterPro"/>
</dbReference>
<accession>A0A812EPW5</accession>
<organism evidence="9 10">
    <name type="scientific">Acanthosepion pharaonis</name>
    <name type="common">Pharaoh cuttlefish</name>
    <name type="synonym">Sepia pharaonis</name>
    <dbReference type="NCBI Taxonomy" id="158019"/>
    <lineage>
        <taxon>Eukaryota</taxon>
        <taxon>Metazoa</taxon>
        <taxon>Spiralia</taxon>
        <taxon>Lophotrochozoa</taxon>
        <taxon>Mollusca</taxon>
        <taxon>Cephalopoda</taxon>
        <taxon>Coleoidea</taxon>
        <taxon>Decapodiformes</taxon>
        <taxon>Sepiida</taxon>
        <taxon>Sepiina</taxon>
        <taxon>Sepiidae</taxon>
        <taxon>Acanthosepion</taxon>
    </lineage>
</organism>
<dbReference type="Pfam" id="PF00076">
    <property type="entry name" value="RRM_1"/>
    <property type="match status" value="1"/>
</dbReference>
<comment type="similarity">
    <text evidence="1">Belongs to the RRM RBM42 family.</text>
</comment>
<sequence length="444" mass="49184">MAMLTQEKLKEMEEEMDRFEQEILAPSDNEPRMIIGANTYTKVQAQLKMASHPEDYPANSAPPGVTNEAQMPTSVSNMEIPLSVLSAPPPPPPPPSGQRPLDNQFTRLPPPPPPPQPPPMARPAPAFLPHQLRHRPPMPLRHPMHMGPRPSSNAAGMSHFQAPPPPPPMMGGSGPGAPPPHHMPGPMMMPPQRPFMAGPAGAMYNPGQQAQQESMMTPNINIEKPKVIYSAPPTCKNQKIEPTRMSDSHVVTIAGQSSSASVTSTASATSVPSNVSQYQSNEQTHTVTSEGGTEEEIMGVDASNDPDSSGQQKKEKKEKKRRYVRTAAGQIWEDHTLSEWITDDFRIFCGDLGNEVTDEVLTRAFSKFPSFVKAKVVRDKRSNKTKGYGFVSFRDPNDFVRAMREMNGKYVGNRPIKLRKSSWKERNIEIVRKKDKEKKRLGLR</sequence>
<feature type="region of interest" description="Disordered" evidence="7">
    <location>
        <begin position="257"/>
        <end position="322"/>
    </location>
</feature>
<dbReference type="InterPro" id="IPR034215">
    <property type="entry name" value="RBM42_RRM"/>
</dbReference>
<feature type="region of interest" description="Disordered" evidence="7">
    <location>
        <begin position="51"/>
        <end position="179"/>
    </location>
</feature>
<dbReference type="InterPro" id="IPR050825">
    <property type="entry name" value="RBM42_RBP45_47-like"/>
</dbReference>
<evidence type="ECO:0000256" key="6">
    <source>
        <dbReference type="SAM" id="Coils"/>
    </source>
</evidence>
<comment type="caution">
    <text evidence="9">The sequence shown here is derived from an EMBL/GenBank/DDBJ whole genome shotgun (WGS) entry which is preliminary data.</text>
</comment>
<feature type="compositionally biased region" description="Polar residues" evidence="7">
    <location>
        <begin position="67"/>
        <end position="77"/>
    </location>
</feature>
<dbReference type="SMART" id="SM00360">
    <property type="entry name" value="RRM"/>
    <property type="match status" value="1"/>
</dbReference>
<keyword evidence="10" id="KW-1185">Reference proteome</keyword>
<evidence type="ECO:0000256" key="5">
    <source>
        <dbReference type="PROSITE-ProRule" id="PRU00176"/>
    </source>
</evidence>
<feature type="compositionally biased region" description="Pro residues" evidence="7">
    <location>
        <begin position="87"/>
        <end position="97"/>
    </location>
</feature>
<evidence type="ECO:0000256" key="2">
    <source>
        <dbReference type="ARBA" id="ARBA00015192"/>
    </source>
</evidence>
<dbReference type="AlphaFoldDB" id="A0A812EPW5"/>
<dbReference type="Gene3D" id="3.30.70.330">
    <property type="match status" value="1"/>
</dbReference>
<gene>
    <name evidence="9" type="ORF">SPHA_77172</name>
</gene>
<dbReference type="SUPFAM" id="SSF54928">
    <property type="entry name" value="RNA-binding domain, RBD"/>
    <property type="match status" value="1"/>
</dbReference>
<evidence type="ECO:0000256" key="4">
    <source>
        <dbReference type="ARBA" id="ARBA00030574"/>
    </source>
</evidence>
<dbReference type="PANTHER" id="PTHR47640">
    <property type="entry name" value="TRNA SELENOCYSTEINE 1-ASSOCIATED PROTEIN 1-RELATED-RELATED"/>
    <property type="match status" value="1"/>
</dbReference>
<dbReference type="Proteomes" id="UP000597762">
    <property type="component" value="Unassembled WGS sequence"/>
</dbReference>
<evidence type="ECO:0000313" key="10">
    <source>
        <dbReference type="Proteomes" id="UP000597762"/>
    </source>
</evidence>
<dbReference type="CDD" id="cd12383">
    <property type="entry name" value="RRM_RBM42"/>
    <property type="match status" value="1"/>
</dbReference>
<reference evidence="9" key="1">
    <citation type="submission" date="2021-01" db="EMBL/GenBank/DDBJ databases">
        <authorList>
            <person name="Li R."/>
            <person name="Bekaert M."/>
        </authorList>
    </citation>
    <scope>NUCLEOTIDE SEQUENCE</scope>
    <source>
        <strain evidence="9">Farmed</strain>
    </source>
</reference>
<name>A0A812EPW5_ACAPH</name>
<dbReference type="SMART" id="SM00361">
    <property type="entry name" value="RRM_1"/>
    <property type="match status" value="1"/>
</dbReference>
<feature type="compositionally biased region" description="Pro residues" evidence="7">
    <location>
        <begin position="108"/>
        <end position="122"/>
    </location>
</feature>
<evidence type="ECO:0000256" key="7">
    <source>
        <dbReference type="SAM" id="MobiDB-lite"/>
    </source>
</evidence>
<feature type="domain" description="RRM" evidence="8">
    <location>
        <begin position="345"/>
        <end position="423"/>
    </location>
</feature>
<evidence type="ECO:0000313" key="9">
    <source>
        <dbReference type="EMBL" id="CAE1327727.1"/>
    </source>
</evidence>
<dbReference type="PROSITE" id="PS50102">
    <property type="entry name" value="RRM"/>
    <property type="match status" value="1"/>
</dbReference>